<evidence type="ECO:0000256" key="1">
    <source>
        <dbReference type="ARBA" id="ARBA00022729"/>
    </source>
</evidence>
<dbReference type="PANTHER" id="PTHR45867">
    <property type="entry name" value="PURPLE ACID PHOSPHATASE"/>
    <property type="match status" value="1"/>
</dbReference>
<dbReference type="InterPro" id="IPR015914">
    <property type="entry name" value="PAPs_N"/>
</dbReference>
<dbReference type="Proteomes" id="UP000199532">
    <property type="component" value="Unassembled WGS sequence"/>
</dbReference>
<feature type="domain" description="Calcineurin-like phosphoesterase" evidence="2">
    <location>
        <begin position="168"/>
        <end position="337"/>
    </location>
</feature>
<dbReference type="EMBL" id="FNXY01000002">
    <property type="protein sequence ID" value="SEI54288.1"/>
    <property type="molecule type" value="Genomic_DNA"/>
</dbReference>
<protein>
    <submittedName>
        <fullName evidence="4">Calcineurin-like phosphoesterase</fullName>
    </submittedName>
</protein>
<keyword evidence="1" id="KW-0732">Signal</keyword>
<dbReference type="SUPFAM" id="SSF56300">
    <property type="entry name" value="Metallo-dependent phosphatases"/>
    <property type="match status" value="1"/>
</dbReference>
<dbReference type="STRING" id="408657.SAMN04487995_1260"/>
<keyword evidence="5" id="KW-1185">Reference proteome</keyword>
<dbReference type="Pfam" id="PF00149">
    <property type="entry name" value="Metallophos"/>
    <property type="match status" value="1"/>
</dbReference>
<dbReference type="SUPFAM" id="SSF49363">
    <property type="entry name" value="Purple acid phosphatase, N-terminal domain"/>
    <property type="match status" value="1"/>
</dbReference>
<evidence type="ECO:0000259" key="2">
    <source>
        <dbReference type="Pfam" id="PF00149"/>
    </source>
</evidence>
<dbReference type="InterPro" id="IPR008963">
    <property type="entry name" value="Purple_acid_Pase-like_N"/>
</dbReference>
<dbReference type="AlphaFoldDB" id="A0A1H6REL4"/>
<organism evidence="4 5">
    <name type="scientific">Dyadobacter koreensis</name>
    <dbReference type="NCBI Taxonomy" id="408657"/>
    <lineage>
        <taxon>Bacteria</taxon>
        <taxon>Pseudomonadati</taxon>
        <taxon>Bacteroidota</taxon>
        <taxon>Cytophagia</taxon>
        <taxon>Cytophagales</taxon>
        <taxon>Spirosomataceae</taxon>
        <taxon>Dyadobacter</taxon>
    </lineage>
</organism>
<evidence type="ECO:0000313" key="4">
    <source>
        <dbReference type="EMBL" id="SEI54288.1"/>
    </source>
</evidence>
<dbReference type="InterPro" id="IPR029052">
    <property type="entry name" value="Metallo-depent_PP-like"/>
</dbReference>
<sequence length="467" mass="54245">MYDLNSFIKSKFLPMAVFVILFQPGFSQENKTYPPSRFPDRIILGLKGDPAHSRAVNWRTDQSVKKAVAEIQEADPSPDFSKNAKSVEAKSQSLVLDKREVQYHEVHFTDLKPSAQYMYRVGDGRRWSEWFHFTTASEKPAPLSFLYFGDAQSDVRSLWSRAIRGAYSSFPKADFIIHAGDLINKANEDYQWGEWFEAGGWLNGMIPSLSIPGNHEYFRGQDKKAQLSMHWRPQFALPENGPEGLPETAYYIDYQETRFIMMDSEAAFSDSLVMKNQIAWFEKVAQNHGMRWMVVVHHHPIYSTKLSRDNKNWREKMEPLYKKYKIDIVLQGHDHSYARGINMPLGQSRKKPDGPVYVVSVSGPKMYDIGLQNWMDRAASNTQLYQAVIIDDKTLSFKAYTVNGDLYDSFDLQKDEKGENTLVEYSNSLQIQERLELPERLQKGFNQREMKEYNQRFLDYKARKNKP</sequence>
<evidence type="ECO:0000313" key="5">
    <source>
        <dbReference type="Proteomes" id="UP000199532"/>
    </source>
</evidence>
<proteinExistence type="predicted"/>
<accession>A0A1H6REL4</accession>
<gene>
    <name evidence="4" type="ORF">SAMN04487995_1260</name>
</gene>
<feature type="domain" description="Purple acid phosphatase N-terminal" evidence="3">
    <location>
        <begin position="39"/>
        <end position="135"/>
    </location>
</feature>
<dbReference type="Pfam" id="PF16656">
    <property type="entry name" value="Pur_ac_phosph_N"/>
    <property type="match status" value="1"/>
</dbReference>
<name>A0A1H6REL4_9BACT</name>
<reference evidence="4 5" key="1">
    <citation type="submission" date="2016-10" db="EMBL/GenBank/DDBJ databases">
        <authorList>
            <person name="de Groot N.N."/>
        </authorList>
    </citation>
    <scope>NUCLEOTIDE SEQUENCE [LARGE SCALE GENOMIC DNA]</scope>
    <source>
        <strain evidence="4 5">DSM 19938</strain>
    </source>
</reference>
<dbReference type="Gene3D" id="2.60.40.380">
    <property type="entry name" value="Purple acid phosphatase-like, N-terminal"/>
    <property type="match status" value="1"/>
</dbReference>
<dbReference type="Gene3D" id="3.60.21.10">
    <property type="match status" value="1"/>
</dbReference>
<evidence type="ECO:0000259" key="3">
    <source>
        <dbReference type="Pfam" id="PF16656"/>
    </source>
</evidence>
<dbReference type="PANTHER" id="PTHR45867:SF3">
    <property type="entry name" value="ACID PHOSPHATASE TYPE 7"/>
    <property type="match status" value="1"/>
</dbReference>
<dbReference type="InterPro" id="IPR004843">
    <property type="entry name" value="Calcineurin-like_PHP"/>
</dbReference>
<dbReference type="GO" id="GO:0046872">
    <property type="term" value="F:metal ion binding"/>
    <property type="evidence" value="ECO:0007669"/>
    <property type="project" value="InterPro"/>
</dbReference>
<dbReference type="GO" id="GO:0003993">
    <property type="term" value="F:acid phosphatase activity"/>
    <property type="evidence" value="ECO:0007669"/>
    <property type="project" value="InterPro"/>
</dbReference>